<dbReference type="EC" id="5.4.99.25" evidence="5"/>
<dbReference type="Proteomes" id="UP000244338">
    <property type="component" value="Unassembled WGS sequence"/>
</dbReference>
<dbReference type="Pfam" id="PF16198">
    <property type="entry name" value="TruB_C_2"/>
    <property type="match status" value="1"/>
</dbReference>
<dbReference type="Gene3D" id="3.30.2350.10">
    <property type="entry name" value="Pseudouridine synthase"/>
    <property type="match status" value="1"/>
</dbReference>
<dbReference type="EMBL" id="PEBX01000184">
    <property type="protein sequence ID" value="PTQ55136.1"/>
    <property type="molecule type" value="Genomic_DNA"/>
</dbReference>
<evidence type="ECO:0000256" key="2">
    <source>
        <dbReference type="ARBA" id="ARBA00005642"/>
    </source>
</evidence>
<evidence type="ECO:0000256" key="3">
    <source>
        <dbReference type="ARBA" id="ARBA00022694"/>
    </source>
</evidence>
<reference evidence="9" key="1">
    <citation type="journal article" date="2018" name="Sci. Rep.">
        <title>Lignite coal burning seam in the remote Altai Mountains harbors a hydrogen-driven thermophilic microbial community.</title>
        <authorList>
            <person name="Kadnikov V.V."/>
            <person name="Mardanov A.V."/>
            <person name="Ivasenko D.A."/>
            <person name="Antsiferov D.V."/>
            <person name="Beletsky A.V."/>
            <person name="Karnachuk O.V."/>
            <person name="Ravin N.V."/>
        </authorList>
    </citation>
    <scope>NUCLEOTIDE SEQUENCE [LARGE SCALE GENOMIC DNA]</scope>
</reference>
<dbReference type="PANTHER" id="PTHR13767">
    <property type="entry name" value="TRNA-PSEUDOURIDINE SYNTHASE"/>
    <property type="match status" value="1"/>
</dbReference>
<accession>A0A2R6XXJ3</accession>
<evidence type="ECO:0000313" key="8">
    <source>
        <dbReference type="EMBL" id="PTQ55136.1"/>
    </source>
</evidence>
<dbReference type="HAMAP" id="MF_01080">
    <property type="entry name" value="TruB_bact"/>
    <property type="match status" value="1"/>
</dbReference>
<protein>
    <recommendedName>
        <fullName evidence="5">tRNA pseudouridine synthase B</fullName>
        <ecNumber evidence="5">5.4.99.25</ecNumber>
    </recommendedName>
    <alternativeName>
        <fullName evidence="5">tRNA pseudouridine(55) synthase</fullName>
        <shortName evidence="5">Psi55 synthase</shortName>
    </alternativeName>
    <alternativeName>
        <fullName evidence="5">tRNA pseudouridylate synthase</fullName>
    </alternativeName>
    <alternativeName>
        <fullName evidence="5">tRNA-uridine isomerase</fullName>
    </alternativeName>
</protein>
<keyword evidence="4 5" id="KW-0413">Isomerase</keyword>
<comment type="caution">
    <text evidence="8">The sequence shown here is derived from an EMBL/GenBank/DDBJ whole genome shotgun (WGS) entry which is preliminary data.</text>
</comment>
<evidence type="ECO:0000256" key="1">
    <source>
        <dbReference type="ARBA" id="ARBA00000385"/>
    </source>
</evidence>
<dbReference type="InterPro" id="IPR032819">
    <property type="entry name" value="TruB_C"/>
</dbReference>
<feature type="domain" description="tRNA pseudouridylate synthase B C-terminal" evidence="7">
    <location>
        <begin position="190"/>
        <end position="250"/>
    </location>
</feature>
<comment type="similarity">
    <text evidence="2 5">Belongs to the pseudouridine synthase TruB family. Type 1 subfamily.</text>
</comment>
<comment type="catalytic activity">
    <reaction evidence="1 5">
        <text>uridine(55) in tRNA = pseudouridine(55) in tRNA</text>
        <dbReference type="Rhea" id="RHEA:42532"/>
        <dbReference type="Rhea" id="RHEA-COMP:10101"/>
        <dbReference type="Rhea" id="RHEA-COMP:10102"/>
        <dbReference type="ChEBI" id="CHEBI:65314"/>
        <dbReference type="ChEBI" id="CHEBI:65315"/>
        <dbReference type="EC" id="5.4.99.25"/>
    </reaction>
</comment>
<dbReference type="CDD" id="cd02573">
    <property type="entry name" value="PseudoU_synth_EcTruB"/>
    <property type="match status" value="1"/>
</dbReference>
<dbReference type="InterPro" id="IPR020103">
    <property type="entry name" value="PsdUridine_synth_cat_dom_sf"/>
</dbReference>
<evidence type="ECO:0000313" key="9">
    <source>
        <dbReference type="Proteomes" id="UP000244338"/>
    </source>
</evidence>
<dbReference type="InterPro" id="IPR014780">
    <property type="entry name" value="tRNA_psdUridine_synth_TruB"/>
</dbReference>
<sequence length="350" mass="39459">MRTQTSLNGWLVIDKPPGITSYDVIRRLKRHLPKALKIGHAGTLDPMATGVLPVALGQATRLIEYVHTHPKAYEARWVGGARTDTDDATGRVIESLSHDELRRVLSHYSVSDVRRAFYGMVGVYRQTPPMVSARKVAGKRLYELSRAGTVIPRDERPVVIYTVHIRHLSLHTDPPTVDFYVRTSKGTYIRTLVQDIGIKLGLPAHLGYLRRTESGGFTLKHARSLDHVLERLKEDEGAFRTLLYPLHAPLQGVRLTVPPSFFSSIQNGRSLLFKMEEASESIATQDLNIVDRHKERVEAMRFVEMVDGVMQLQSLVQLFHENGQLLALYRFVGKQGKALVLRAEKVFPAE</sequence>
<dbReference type="InterPro" id="IPR002501">
    <property type="entry name" value="PsdUridine_synth_N"/>
</dbReference>
<dbReference type="GO" id="GO:0003723">
    <property type="term" value="F:RNA binding"/>
    <property type="evidence" value="ECO:0007669"/>
    <property type="project" value="InterPro"/>
</dbReference>
<evidence type="ECO:0000256" key="4">
    <source>
        <dbReference type="ARBA" id="ARBA00023235"/>
    </source>
</evidence>
<evidence type="ECO:0000259" key="7">
    <source>
        <dbReference type="Pfam" id="PF16198"/>
    </source>
</evidence>
<dbReference type="SUPFAM" id="SSF55120">
    <property type="entry name" value="Pseudouridine synthase"/>
    <property type="match status" value="1"/>
</dbReference>
<feature type="domain" description="Pseudouridine synthase II N-terminal" evidence="6">
    <location>
        <begin position="31"/>
        <end position="189"/>
    </location>
</feature>
<dbReference type="NCBIfam" id="TIGR00431">
    <property type="entry name" value="TruB"/>
    <property type="match status" value="1"/>
</dbReference>
<comment type="function">
    <text evidence="5">Responsible for synthesis of pseudouridine from uracil-55 in the psi GC loop of transfer RNAs.</text>
</comment>
<evidence type="ECO:0000256" key="5">
    <source>
        <dbReference type="HAMAP-Rule" id="MF_01080"/>
    </source>
</evidence>
<keyword evidence="3 5" id="KW-0819">tRNA processing</keyword>
<dbReference type="GO" id="GO:0160148">
    <property type="term" value="F:tRNA pseudouridine(55) synthase activity"/>
    <property type="evidence" value="ECO:0007669"/>
    <property type="project" value="UniProtKB-EC"/>
</dbReference>
<name>A0A2R6XXJ3_9BACL</name>
<feature type="active site" description="Nucleophile" evidence="5">
    <location>
        <position position="45"/>
    </location>
</feature>
<dbReference type="AlphaFoldDB" id="A0A2R6XXJ3"/>
<gene>
    <name evidence="5" type="primary">truB</name>
    <name evidence="8" type="ORF">BSOLF_0117</name>
</gene>
<dbReference type="PANTHER" id="PTHR13767:SF2">
    <property type="entry name" value="PSEUDOURIDYLATE SYNTHASE TRUB1"/>
    <property type="match status" value="1"/>
</dbReference>
<organism evidence="8 9">
    <name type="scientific">Candidatus Carbonibacillus altaicus</name>
    <dbReference type="NCBI Taxonomy" id="2163959"/>
    <lineage>
        <taxon>Bacteria</taxon>
        <taxon>Bacillati</taxon>
        <taxon>Bacillota</taxon>
        <taxon>Bacilli</taxon>
        <taxon>Bacillales</taxon>
        <taxon>Candidatus Carbonibacillus</taxon>
    </lineage>
</organism>
<dbReference type="GO" id="GO:0031119">
    <property type="term" value="P:tRNA pseudouridine synthesis"/>
    <property type="evidence" value="ECO:0007669"/>
    <property type="project" value="UniProtKB-UniRule"/>
</dbReference>
<proteinExistence type="inferred from homology"/>
<dbReference type="GO" id="GO:1990481">
    <property type="term" value="P:mRNA pseudouridine synthesis"/>
    <property type="evidence" value="ECO:0007669"/>
    <property type="project" value="TreeGrafter"/>
</dbReference>
<evidence type="ECO:0000259" key="6">
    <source>
        <dbReference type="Pfam" id="PF01509"/>
    </source>
</evidence>
<dbReference type="Pfam" id="PF01509">
    <property type="entry name" value="TruB_N"/>
    <property type="match status" value="1"/>
</dbReference>